<dbReference type="GO" id="GO:0008270">
    <property type="term" value="F:zinc ion binding"/>
    <property type="evidence" value="ECO:0007669"/>
    <property type="project" value="InterPro"/>
</dbReference>
<feature type="signal peptide" evidence="8">
    <location>
        <begin position="1"/>
        <end position="15"/>
    </location>
</feature>
<sequence>MYLLWLISMIGAVACQDYAYLSDQKAPGPANWSQVFPQCAGQLQSPVNIETKKVKKKSYPDLEISFDNPCGRVTGKLLNGGHSPVFNIDSSKGGAKLSGGPLECDEYALQQFHFHFGCENNRGSEHLIDNQTFPAQLHLVFYNKKYNSFKDAVDKPDGLAVLGILLTAACPGNRVLGNLANKLKKVIDEGASTNVTAADGIKLNYLMPYNNKQVDEDEDEDETDDNDVANSKEDDDEESEKKIRYYTYKGSLTTPPCYESVTWIVFKDKVKISNTQLNKFRKLKAQHGGAPGLMCDNIRPVQPLYKRKVYSVVSSRD</sequence>
<dbReference type="InterPro" id="IPR001148">
    <property type="entry name" value="CA_dom"/>
</dbReference>
<feature type="region of interest" description="Disordered" evidence="7">
    <location>
        <begin position="215"/>
        <end position="240"/>
    </location>
</feature>
<dbReference type="Proteomes" id="UP001159428">
    <property type="component" value="Unassembled WGS sequence"/>
</dbReference>
<feature type="domain" description="Alpha-carbonic anhydrase" evidence="9">
    <location>
        <begin position="16"/>
        <end position="313"/>
    </location>
</feature>
<evidence type="ECO:0000256" key="6">
    <source>
        <dbReference type="ARBA" id="ARBA00048348"/>
    </source>
</evidence>
<gene>
    <name evidence="10" type="ORF">PMEA_00022410</name>
</gene>
<dbReference type="InterPro" id="IPR036398">
    <property type="entry name" value="CA_dom_sf"/>
</dbReference>
<dbReference type="PANTHER" id="PTHR18952:SF265">
    <property type="entry name" value="CARBONIC ANHYDRASE"/>
    <property type="match status" value="1"/>
</dbReference>
<dbReference type="PANTHER" id="PTHR18952">
    <property type="entry name" value="CARBONIC ANHYDRASE"/>
    <property type="match status" value="1"/>
</dbReference>
<evidence type="ECO:0000256" key="2">
    <source>
        <dbReference type="ARBA" id="ARBA00012925"/>
    </source>
</evidence>
<evidence type="ECO:0000259" key="9">
    <source>
        <dbReference type="PROSITE" id="PS51144"/>
    </source>
</evidence>
<reference evidence="10 11" key="1">
    <citation type="submission" date="2022-05" db="EMBL/GenBank/DDBJ databases">
        <authorList>
            <consortium name="Genoscope - CEA"/>
            <person name="William W."/>
        </authorList>
    </citation>
    <scope>NUCLEOTIDE SEQUENCE [LARGE SCALE GENOMIC DNA]</scope>
</reference>
<keyword evidence="8" id="KW-0732">Signal</keyword>
<dbReference type="GO" id="GO:0004089">
    <property type="term" value="F:carbonate dehydratase activity"/>
    <property type="evidence" value="ECO:0007669"/>
    <property type="project" value="UniProtKB-EC"/>
</dbReference>
<dbReference type="SUPFAM" id="SSF51069">
    <property type="entry name" value="Carbonic anhydrase"/>
    <property type="match status" value="2"/>
</dbReference>
<dbReference type="PROSITE" id="PS51144">
    <property type="entry name" value="ALPHA_CA_2"/>
    <property type="match status" value="1"/>
</dbReference>
<dbReference type="SMART" id="SM01057">
    <property type="entry name" value="Carb_anhydrase"/>
    <property type="match status" value="1"/>
</dbReference>
<dbReference type="Gene3D" id="3.10.200.10">
    <property type="entry name" value="Alpha carbonic anhydrase"/>
    <property type="match status" value="1"/>
</dbReference>
<comment type="caution">
    <text evidence="10">The sequence shown here is derived from an EMBL/GenBank/DDBJ whole genome shotgun (WGS) entry which is preliminary data.</text>
</comment>
<evidence type="ECO:0000313" key="10">
    <source>
        <dbReference type="EMBL" id="CAH3145199.1"/>
    </source>
</evidence>
<keyword evidence="3" id="KW-0479">Metal-binding</keyword>
<feature type="chain" id="PRO_5043471329" description="carbonic anhydrase" evidence="8">
    <location>
        <begin position="16"/>
        <end position="317"/>
    </location>
</feature>
<organism evidence="10 11">
    <name type="scientific">Pocillopora meandrina</name>
    <dbReference type="NCBI Taxonomy" id="46732"/>
    <lineage>
        <taxon>Eukaryota</taxon>
        <taxon>Metazoa</taxon>
        <taxon>Cnidaria</taxon>
        <taxon>Anthozoa</taxon>
        <taxon>Hexacorallia</taxon>
        <taxon>Scleractinia</taxon>
        <taxon>Astrocoeniina</taxon>
        <taxon>Pocilloporidae</taxon>
        <taxon>Pocillopora</taxon>
    </lineage>
</organism>
<proteinExistence type="inferred from homology"/>
<keyword evidence="4" id="KW-0862">Zinc</keyword>
<dbReference type="EMBL" id="CALNXJ010000040">
    <property type="protein sequence ID" value="CAH3145199.1"/>
    <property type="molecule type" value="Genomic_DNA"/>
</dbReference>
<evidence type="ECO:0000256" key="5">
    <source>
        <dbReference type="ARBA" id="ARBA00023239"/>
    </source>
</evidence>
<dbReference type="InterPro" id="IPR023561">
    <property type="entry name" value="Carbonic_anhydrase_a-class"/>
</dbReference>
<protein>
    <recommendedName>
        <fullName evidence="2">carbonic anhydrase</fullName>
        <ecNumber evidence="2">4.2.1.1</ecNumber>
    </recommendedName>
</protein>
<evidence type="ECO:0000256" key="1">
    <source>
        <dbReference type="ARBA" id="ARBA00010718"/>
    </source>
</evidence>
<dbReference type="EC" id="4.2.1.1" evidence="2"/>
<evidence type="ECO:0000256" key="4">
    <source>
        <dbReference type="ARBA" id="ARBA00022833"/>
    </source>
</evidence>
<evidence type="ECO:0000256" key="7">
    <source>
        <dbReference type="SAM" id="MobiDB-lite"/>
    </source>
</evidence>
<comment type="catalytic activity">
    <reaction evidence="6">
        <text>hydrogencarbonate + H(+) = CO2 + H2O</text>
        <dbReference type="Rhea" id="RHEA:10748"/>
        <dbReference type="ChEBI" id="CHEBI:15377"/>
        <dbReference type="ChEBI" id="CHEBI:15378"/>
        <dbReference type="ChEBI" id="CHEBI:16526"/>
        <dbReference type="ChEBI" id="CHEBI:17544"/>
        <dbReference type="EC" id="4.2.1.1"/>
    </reaction>
</comment>
<dbReference type="AlphaFoldDB" id="A0AAU9XEJ8"/>
<keyword evidence="11" id="KW-1185">Reference proteome</keyword>
<name>A0AAU9XEJ8_9CNID</name>
<evidence type="ECO:0000313" key="11">
    <source>
        <dbReference type="Proteomes" id="UP001159428"/>
    </source>
</evidence>
<dbReference type="CDD" id="cd00326">
    <property type="entry name" value="alpha_CA"/>
    <property type="match status" value="1"/>
</dbReference>
<dbReference type="Pfam" id="PF00194">
    <property type="entry name" value="Carb_anhydrase"/>
    <property type="match status" value="2"/>
</dbReference>
<feature type="compositionally biased region" description="Acidic residues" evidence="7">
    <location>
        <begin position="215"/>
        <end position="238"/>
    </location>
</feature>
<accession>A0AAU9XEJ8</accession>
<evidence type="ECO:0000256" key="8">
    <source>
        <dbReference type="SAM" id="SignalP"/>
    </source>
</evidence>
<comment type="similarity">
    <text evidence="1">Belongs to the alpha-carbonic anhydrase family.</text>
</comment>
<evidence type="ECO:0000256" key="3">
    <source>
        <dbReference type="ARBA" id="ARBA00022723"/>
    </source>
</evidence>
<keyword evidence="5" id="KW-0456">Lyase</keyword>